<evidence type="ECO:0000313" key="4">
    <source>
        <dbReference type="EMBL" id="KAK9766185.1"/>
    </source>
</evidence>
<dbReference type="SUPFAM" id="SSF51735">
    <property type="entry name" value="NAD(P)-binding Rossmann-fold domains"/>
    <property type="match status" value="1"/>
</dbReference>
<feature type="domain" description="NmrA-like" evidence="3">
    <location>
        <begin position="15"/>
        <end position="248"/>
    </location>
</feature>
<keyword evidence="5" id="KW-1185">Reference proteome</keyword>
<gene>
    <name evidence="4" type="ORF">K7432_004921</name>
</gene>
<reference evidence="4 5" key="1">
    <citation type="submission" date="2023-04" db="EMBL/GenBank/DDBJ databases">
        <title>Genome of Basidiobolus ranarum AG-B5.</title>
        <authorList>
            <person name="Stajich J.E."/>
            <person name="Carter-House D."/>
            <person name="Gryganskyi A."/>
        </authorList>
    </citation>
    <scope>NUCLEOTIDE SEQUENCE [LARGE SCALE GENOMIC DNA]</scope>
    <source>
        <strain evidence="4 5">AG-B5</strain>
    </source>
</reference>
<evidence type="ECO:0000256" key="1">
    <source>
        <dbReference type="ARBA" id="ARBA00022857"/>
    </source>
</evidence>
<dbReference type="InterPro" id="IPR051609">
    <property type="entry name" value="NmrA/Isoflavone_reductase-like"/>
</dbReference>
<dbReference type="Proteomes" id="UP001479436">
    <property type="component" value="Unassembled WGS sequence"/>
</dbReference>
<dbReference type="InterPro" id="IPR036291">
    <property type="entry name" value="NAD(P)-bd_dom_sf"/>
</dbReference>
<protein>
    <recommendedName>
        <fullName evidence="3">NmrA-like domain-containing protein</fullName>
    </recommendedName>
</protein>
<dbReference type="Pfam" id="PF05368">
    <property type="entry name" value="NmrA"/>
    <property type="match status" value="1"/>
</dbReference>
<evidence type="ECO:0000259" key="3">
    <source>
        <dbReference type="Pfam" id="PF05368"/>
    </source>
</evidence>
<organism evidence="4 5">
    <name type="scientific">Basidiobolus ranarum</name>
    <dbReference type="NCBI Taxonomy" id="34480"/>
    <lineage>
        <taxon>Eukaryota</taxon>
        <taxon>Fungi</taxon>
        <taxon>Fungi incertae sedis</taxon>
        <taxon>Zoopagomycota</taxon>
        <taxon>Entomophthoromycotina</taxon>
        <taxon>Basidiobolomycetes</taxon>
        <taxon>Basidiobolales</taxon>
        <taxon>Basidiobolaceae</taxon>
        <taxon>Basidiobolus</taxon>
    </lineage>
</organism>
<evidence type="ECO:0000256" key="2">
    <source>
        <dbReference type="ARBA" id="ARBA00023002"/>
    </source>
</evidence>
<sequence length="312" mass="35651">MDAEDTVIDLSPALRVLIVGGSGTLGSQLVSELVKIRTPRIQTSVLVRDVGRLSFDEKFLADKRVTVFEGSLENEKSLLTACENQDIVVSVVQGDREVIVQGQKNLLNACLESKVTRFIPSDFCLDYFLLPTGLNRELDWRKEFAGWAIKNKNDLQVTHLLTGILTESVFGFLKVWDSVERKFRTFADPDTRFSMTSLDDTTRFIVETILEPEAVGKIPVCGEDISFAEMAERFELVNQEKIEIVQVGDIPSLESKLQEIKLREVKDTEELIRLEYLLPIMRGEARFQDLKNSIFTNFKPRSFEQWLMKHRI</sequence>
<dbReference type="EMBL" id="JASJQH010000180">
    <property type="protein sequence ID" value="KAK9766185.1"/>
    <property type="molecule type" value="Genomic_DNA"/>
</dbReference>
<dbReference type="PANTHER" id="PTHR47706">
    <property type="entry name" value="NMRA-LIKE FAMILY PROTEIN"/>
    <property type="match status" value="1"/>
</dbReference>
<dbReference type="PANTHER" id="PTHR47706:SF9">
    <property type="entry name" value="NMRA-LIKE DOMAIN-CONTAINING PROTEIN-RELATED"/>
    <property type="match status" value="1"/>
</dbReference>
<proteinExistence type="predicted"/>
<keyword evidence="2" id="KW-0560">Oxidoreductase</keyword>
<accession>A0ABR2WXD1</accession>
<evidence type="ECO:0000313" key="5">
    <source>
        <dbReference type="Proteomes" id="UP001479436"/>
    </source>
</evidence>
<name>A0ABR2WXD1_9FUNG</name>
<dbReference type="Gene3D" id="3.40.50.720">
    <property type="entry name" value="NAD(P)-binding Rossmann-like Domain"/>
    <property type="match status" value="1"/>
</dbReference>
<comment type="caution">
    <text evidence="4">The sequence shown here is derived from an EMBL/GenBank/DDBJ whole genome shotgun (WGS) entry which is preliminary data.</text>
</comment>
<dbReference type="InterPro" id="IPR008030">
    <property type="entry name" value="NmrA-like"/>
</dbReference>
<keyword evidence="1" id="KW-0521">NADP</keyword>